<reference evidence="2" key="1">
    <citation type="submission" date="2024-06" db="EMBL/GenBank/DDBJ databases">
        <title>Kribbella sp. strain HUAS MG21 genome sequences.</title>
        <authorList>
            <person name="Mo P."/>
        </authorList>
    </citation>
    <scope>NUCLEOTIDE SEQUENCE</scope>
    <source>
        <strain evidence="2">HUAS MG21</strain>
    </source>
</reference>
<dbReference type="InterPro" id="IPR050490">
    <property type="entry name" value="Bact_solute-bd_prot1"/>
</dbReference>
<dbReference type="SUPFAM" id="SSF53850">
    <property type="entry name" value="Periplasmic binding protein-like II"/>
    <property type="match status" value="1"/>
</dbReference>
<keyword evidence="1" id="KW-0732">Signal</keyword>
<feature type="chain" id="PRO_5043683613" evidence="1">
    <location>
        <begin position="25"/>
        <end position="440"/>
    </location>
</feature>
<feature type="signal peptide" evidence="1">
    <location>
        <begin position="1"/>
        <end position="24"/>
    </location>
</feature>
<dbReference type="Pfam" id="PF13416">
    <property type="entry name" value="SBP_bac_8"/>
    <property type="match status" value="1"/>
</dbReference>
<protein>
    <submittedName>
        <fullName evidence="2">ABC transporter substrate-binding protein</fullName>
    </submittedName>
</protein>
<dbReference type="AlphaFoldDB" id="A0AAU7TCV3"/>
<sequence>MRPSARYRPVAGLLAGAAILLVTACGSGSGTPGATAEQADGPEIELTIATFNEFGYADLYAEYEAQHPNITIVEQKAKTVDDHVKNLDANLRKGTGLADIEAMEVSWIYKYLAKSDKFVDLRKYGADDLKDRWLDWKVSGATTQDGKIIGYGTDIGPEAICYRRDLFAKAGLPTDREKVAELFQDWPSYFATGRKFKQRVPGSAWYDSAVLTWEAMRNQLIQAYYSNQDRFLGAENPLLKRTWDQVVAGSRDGLSARLPAWSDAWNAAFRTDKFATIACPGWLLGVIQDNAGSYGKGKWDVADVFPGGGGNWGGSYLTVPVQSAHPEEAAKLAAWLTAPEQQVKVFKKVGSFPSTLDAYDDPQVKSQVNPYFNNAPVGQIFVNRARSVILKQHKGPRDGEVNQIFSAALARVDDGKQPAAAAWKQALDQADTVANTRAGN</sequence>
<dbReference type="RefSeq" id="WP_350277533.1">
    <property type="nucleotide sequence ID" value="NZ_CP158165.1"/>
</dbReference>
<name>A0AAU7TCV3_9ACTN</name>
<dbReference type="PANTHER" id="PTHR43649">
    <property type="entry name" value="ARABINOSE-BINDING PROTEIN-RELATED"/>
    <property type="match status" value="1"/>
</dbReference>
<dbReference type="InterPro" id="IPR006059">
    <property type="entry name" value="SBP"/>
</dbReference>
<evidence type="ECO:0000256" key="1">
    <source>
        <dbReference type="SAM" id="SignalP"/>
    </source>
</evidence>
<evidence type="ECO:0000313" key="2">
    <source>
        <dbReference type="EMBL" id="XBV24713.1"/>
    </source>
</evidence>
<dbReference type="PANTHER" id="PTHR43649:SF32">
    <property type="entry name" value="SUGAR BINDING SECRETED PROTEIN"/>
    <property type="match status" value="1"/>
</dbReference>
<dbReference type="EMBL" id="CP158165">
    <property type="protein sequence ID" value="XBV24713.1"/>
    <property type="molecule type" value="Genomic_DNA"/>
</dbReference>
<proteinExistence type="predicted"/>
<organism evidence="2">
    <name type="scientific">Kribbella sp. HUAS MG21</name>
    <dbReference type="NCBI Taxonomy" id="3160966"/>
    <lineage>
        <taxon>Bacteria</taxon>
        <taxon>Bacillati</taxon>
        <taxon>Actinomycetota</taxon>
        <taxon>Actinomycetes</taxon>
        <taxon>Propionibacteriales</taxon>
        <taxon>Kribbellaceae</taxon>
        <taxon>Kribbella</taxon>
    </lineage>
</organism>
<accession>A0AAU7TCV3</accession>
<gene>
    <name evidence="2" type="ORF">ABN611_39970</name>
</gene>
<dbReference type="PROSITE" id="PS51257">
    <property type="entry name" value="PROKAR_LIPOPROTEIN"/>
    <property type="match status" value="1"/>
</dbReference>
<dbReference type="Gene3D" id="3.40.190.10">
    <property type="entry name" value="Periplasmic binding protein-like II"/>
    <property type="match status" value="1"/>
</dbReference>